<keyword evidence="2" id="KW-1185">Reference proteome</keyword>
<sequence>MCITLKRGSSNFGAAVELRLKLLTGKVLVARRALILNAKHPNLLPRKRAAPRSSSKPLPPPATRAFRKSLIDLEGSRQIISEP</sequence>
<evidence type="ECO:0000313" key="1">
    <source>
        <dbReference type="EMBL" id="MFM0108260.1"/>
    </source>
</evidence>
<dbReference type="Proteomes" id="UP001629235">
    <property type="component" value="Unassembled WGS sequence"/>
</dbReference>
<evidence type="ECO:0000313" key="2">
    <source>
        <dbReference type="Proteomes" id="UP001629235"/>
    </source>
</evidence>
<comment type="caution">
    <text evidence="1">The sequence shown here is derived from an EMBL/GenBank/DDBJ whole genome shotgun (WGS) entry which is preliminary data.</text>
</comment>
<reference evidence="1 2" key="1">
    <citation type="journal article" date="2024" name="Chem. Sci.">
        <title>Discovery of megapolipeptins by genome mining of a Burkholderiales bacteria collection.</title>
        <authorList>
            <person name="Paulo B.S."/>
            <person name="Recchia M.J.J."/>
            <person name="Lee S."/>
            <person name="Fergusson C.H."/>
            <person name="Romanowski S.B."/>
            <person name="Hernandez A."/>
            <person name="Krull N."/>
            <person name="Liu D.Y."/>
            <person name="Cavanagh H."/>
            <person name="Bos A."/>
            <person name="Gray C.A."/>
            <person name="Murphy B.T."/>
            <person name="Linington R.G."/>
            <person name="Eustaquio A.S."/>
        </authorList>
    </citation>
    <scope>NUCLEOTIDE SEQUENCE [LARGE SCALE GENOMIC DNA]</scope>
    <source>
        <strain evidence="1 2">RL18-126-BIB-B</strain>
    </source>
</reference>
<organism evidence="1 2">
    <name type="scientific">Paraburkholderia rhynchosiae</name>
    <dbReference type="NCBI Taxonomy" id="487049"/>
    <lineage>
        <taxon>Bacteria</taxon>
        <taxon>Pseudomonadati</taxon>
        <taxon>Pseudomonadota</taxon>
        <taxon>Betaproteobacteria</taxon>
        <taxon>Burkholderiales</taxon>
        <taxon>Burkholderiaceae</taxon>
        <taxon>Paraburkholderia</taxon>
    </lineage>
</organism>
<gene>
    <name evidence="1" type="ORF">PQR01_33705</name>
</gene>
<proteinExistence type="predicted"/>
<protein>
    <submittedName>
        <fullName evidence="1">Uncharacterized protein</fullName>
    </submittedName>
</protein>
<name>A0ACC7NL60_9BURK</name>
<dbReference type="EMBL" id="JAQQDW010000109">
    <property type="protein sequence ID" value="MFM0108260.1"/>
    <property type="molecule type" value="Genomic_DNA"/>
</dbReference>
<accession>A0ACC7NL60</accession>